<evidence type="ECO:0000313" key="2">
    <source>
        <dbReference type="EMBL" id="CAB3854562.1"/>
    </source>
</evidence>
<name>A0ABM8LBY1_9BURK</name>
<evidence type="ECO:0000256" key="1">
    <source>
        <dbReference type="SAM" id="MobiDB-lite"/>
    </source>
</evidence>
<accession>A0ABM8LBY1</accession>
<feature type="region of interest" description="Disordered" evidence="1">
    <location>
        <begin position="15"/>
        <end position="62"/>
    </location>
</feature>
<protein>
    <submittedName>
        <fullName evidence="2">Uncharacterized protein</fullName>
    </submittedName>
</protein>
<feature type="compositionally biased region" description="Basic and acidic residues" evidence="1">
    <location>
        <begin position="21"/>
        <end position="34"/>
    </location>
</feature>
<gene>
    <name evidence="2" type="ORF">LMG3415_02112</name>
</gene>
<evidence type="ECO:0000313" key="3">
    <source>
        <dbReference type="Proteomes" id="UP000507140"/>
    </source>
</evidence>
<dbReference type="Proteomes" id="UP000507140">
    <property type="component" value="Unassembled WGS sequence"/>
</dbReference>
<sequence length="62" mass="6782">MLRCAKQVQAAHGYAPIRGMPAHDRNSRDCRRETAGAPAFPMNRKEIPAAPTAFNIPGMDFA</sequence>
<dbReference type="EMBL" id="CADIKR010000002">
    <property type="protein sequence ID" value="CAB3854562.1"/>
    <property type="molecule type" value="Genomic_DNA"/>
</dbReference>
<keyword evidence="3" id="KW-1185">Reference proteome</keyword>
<comment type="caution">
    <text evidence="2">The sequence shown here is derived from an EMBL/GenBank/DDBJ whole genome shotgun (WGS) entry which is preliminary data.</text>
</comment>
<proteinExistence type="predicted"/>
<reference evidence="2 3" key="1">
    <citation type="submission" date="2020-04" db="EMBL/GenBank/DDBJ databases">
        <authorList>
            <person name="De Canck E."/>
        </authorList>
    </citation>
    <scope>NUCLEOTIDE SEQUENCE [LARGE SCALE GENOMIC DNA]</scope>
    <source>
        <strain evidence="2 3">LMG 3415</strain>
    </source>
</reference>
<organism evidence="2 3">
    <name type="scientific">Achromobacter mucicolens</name>
    <dbReference type="NCBI Taxonomy" id="1389922"/>
    <lineage>
        <taxon>Bacteria</taxon>
        <taxon>Pseudomonadati</taxon>
        <taxon>Pseudomonadota</taxon>
        <taxon>Betaproteobacteria</taxon>
        <taxon>Burkholderiales</taxon>
        <taxon>Alcaligenaceae</taxon>
        <taxon>Achromobacter</taxon>
    </lineage>
</organism>